<evidence type="ECO:0000256" key="4">
    <source>
        <dbReference type="ARBA" id="ARBA00022741"/>
    </source>
</evidence>
<evidence type="ECO:0000256" key="12">
    <source>
        <dbReference type="ARBA" id="ARBA00075328"/>
    </source>
</evidence>
<dbReference type="GO" id="GO:0061605">
    <property type="term" value="F:molybdopterin-synthase adenylyltransferase activity"/>
    <property type="evidence" value="ECO:0007669"/>
    <property type="project" value="UniProtKB-EC"/>
</dbReference>
<keyword evidence="5" id="KW-0067">ATP-binding</keyword>
<keyword evidence="3" id="KW-0808">Transferase</keyword>
<evidence type="ECO:0000313" key="15">
    <source>
        <dbReference type="EMBL" id="ACR13141.1"/>
    </source>
</evidence>
<evidence type="ECO:0000256" key="9">
    <source>
        <dbReference type="ARBA" id="ARBA00066884"/>
    </source>
</evidence>
<dbReference type="AlphaFoldDB" id="C5BSZ4"/>
<evidence type="ECO:0000256" key="13">
    <source>
        <dbReference type="ARBA" id="ARBA00078531"/>
    </source>
</evidence>
<comment type="function">
    <text evidence="7">Catalyzes the adenylation by ATP of the carboxyl group of the C-terminal glycine of sulfur carrier protein MoaD.</text>
</comment>
<dbReference type="PANTHER" id="PTHR10953">
    <property type="entry name" value="UBIQUITIN-ACTIVATING ENZYME E1"/>
    <property type="match status" value="1"/>
</dbReference>
<sequence>MNDDQLLRYSRHILLPQVDVSGQERFLAARVLIIGLGGLGSPVSLYLCAAGIGELVLVDDDLVDASNLQRQVVHRESTIGLAKVDSAAGQLRDINSECKLTLIRHRLDEQQLTAEVAAADIVLDCCDNFGTRQLVNRVCRQTQTPLVSGAAVRMEGQLVVFDFRDPAVACYECLYQLTGDEDLSCAQNGVLSPVVGIIGCHQALEALRLLAGIGPVISGRLGLFDGGRNEWRYLNLRKDPECPCCGSRK</sequence>
<evidence type="ECO:0000256" key="7">
    <source>
        <dbReference type="ARBA" id="ARBA00055169"/>
    </source>
</evidence>
<dbReference type="GO" id="GO:0008641">
    <property type="term" value="F:ubiquitin-like modifier activating enzyme activity"/>
    <property type="evidence" value="ECO:0007669"/>
    <property type="project" value="InterPro"/>
</dbReference>
<dbReference type="InterPro" id="IPR035985">
    <property type="entry name" value="Ubiquitin-activating_enz"/>
</dbReference>
<gene>
    <name evidence="15" type="ordered locus">TERTU_3842</name>
</gene>
<dbReference type="RefSeq" id="WP_015819254.1">
    <property type="nucleotide sequence ID" value="NC_012997.1"/>
</dbReference>
<name>C5BSZ4_TERTT</name>
<dbReference type="Pfam" id="PF00899">
    <property type="entry name" value="ThiF"/>
    <property type="match status" value="1"/>
</dbReference>
<dbReference type="eggNOG" id="COG0476">
    <property type="taxonomic scope" value="Bacteria"/>
</dbReference>
<evidence type="ECO:0000256" key="11">
    <source>
        <dbReference type="ARBA" id="ARBA00075110"/>
    </source>
</evidence>
<dbReference type="OrthoDB" id="9804286at2"/>
<dbReference type="PANTHER" id="PTHR10953:SF102">
    <property type="entry name" value="ADENYLYLTRANSFERASE AND SULFURTRANSFERASE MOCS3"/>
    <property type="match status" value="1"/>
</dbReference>
<evidence type="ECO:0000313" key="16">
    <source>
        <dbReference type="Proteomes" id="UP000009080"/>
    </source>
</evidence>
<evidence type="ECO:0000256" key="2">
    <source>
        <dbReference type="ARBA" id="ARBA00009919"/>
    </source>
</evidence>
<proteinExistence type="inferred from homology"/>
<keyword evidence="4" id="KW-0547">Nucleotide-binding</keyword>
<evidence type="ECO:0000256" key="6">
    <source>
        <dbReference type="ARBA" id="ARBA00052218"/>
    </source>
</evidence>
<organism evidence="15 16">
    <name type="scientific">Teredinibacter turnerae (strain ATCC 39867 / T7901)</name>
    <dbReference type="NCBI Taxonomy" id="377629"/>
    <lineage>
        <taxon>Bacteria</taxon>
        <taxon>Pseudomonadati</taxon>
        <taxon>Pseudomonadota</taxon>
        <taxon>Gammaproteobacteria</taxon>
        <taxon>Cellvibrionales</taxon>
        <taxon>Cellvibrionaceae</taxon>
        <taxon>Teredinibacter</taxon>
    </lineage>
</organism>
<dbReference type="GO" id="GO:0005829">
    <property type="term" value="C:cytosol"/>
    <property type="evidence" value="ECO:0007669"/>
    <property type="project" value="TreeGrafter"/>
</dbReference>
<dbReference type="InterPro" id="IPR000594">
    <property type="entry name" value="ThiF_NAD_FAD-bd"/>
</dbReference>
<dbReference type="GO" id="GO:0005524">
    <property type="term" value="F:ATP binding"/>
    <property type="evidence" value="ECO:0007669"/>
    <property type="project" value="UniProtKB-KW"/>
</dbReference>
<feature type="domain" description="THIF-type NAD/FAD binding fold" evidence="14">
    <location>
        <begin position="9"/>
        <end position="244"/>
    </location>
</feature>
<dbReference type="CDD" id="cd00757">
    <property type="entry name" value="ThiF_MoeB_HesA_family"/>
    <property type="match status" value="1"/>
</dbReference>
<protein>
    <recommendedName>
        <fullName evidence="10">Molybdopterin-synthase adenylyltransferase</fullName>
        <ecNumber evidence="9">2.7.7.80</ecNumber>
    </recommendedName>
    <alternativeName>
        <fullName evidence="13">MoaD protein adenylase</fullName>
    </alternativeName>
    <alternativeName>
        <fullName evidence="11">Molybdopterin-converting factor subunit 1 adenylase</fullName>
    </alternativeName>
    <alternativeName>
        <fullName evidence="12">Sulfur carrier protein MoaD adenylyltransferase</fullName>
    </alternativeName>
</protein>
<dbReference type="HOGENOM" id="CLU_013325_10_3_6"/>
<dbReference type="Proteomes" id="UP000009080">
    <property type="component" value="Chromosome"/>
</dbReference>
<evidence type="ECO:0000256" key="3">
    <source>
        <dbReference type="ARBA" id="ARBA00022679"/>
    </source>
</evidence>
<comment type="catalytic activity">
    <reaction evidence="6">
        <text>[molybdopterin-synthase sulfur-carrier protein]-C-terminal Gly-Gly + ATP + H(+) = [molybdopterin-synthase sulfur-carrier protein]-C-terminal Gly-Gly-AMP + diphosphate</text>
        <dbReference type="Rhea" id="RHEA:43616"/>
        <dbReference type="Rhea" id="RHEA-COMP:12159"/>
        <dbReference type="Rhea" id="RHEA-COMP:12202"/>
        <dbReference type="ChEBI" id="CHEBI:15378"/>
        <dbReference type="ChEBI" id="CHEBI:30616"/>
        <dbReference type="ChEBI" id="CHEBI:33019"/>
        <dbReference type="ChEBI" id="CHEBI:90618"/>
        <dbReference type="ChEBI" id="CHEBI:90778"/>
        <dbReference type="EC" id="2.7.7.80"/>
    </reaction>
</comment>
<accession>C5BSZ4</accession>
<evidence type="ECO:0000256" key="1">
    <source>
        <dbReference type="ARBA" id="ARBA00005046"/>
    </source>
</evidence>
<dbReference type="EC" id="2.7.7.80" evidence="9"/>
<evidence type="ECO:0000256" key="8">
    <source>
        <dbReference type="ARBA" id="ARBA00063809"/>
    </source>
</evidence>
<evidence type="ECO:0000259" key="14">
    <source>
        <dbReference type="Pfam" id="PF00899"/>
    </source>
</evidence>
<keyword evidence="16" id="KW-1185">Reference proteome</keyword>
<comment type="subunit">
    <text evidence="8">Homodimer. Forms a stable heterotetrameric complex of 2 MoeB and 2 MoaD during adenylation of MoaD.</text>
</comment>
<dbReference type="EMBL" id="CP001614">
    <property type="protein sequence ID" value="ACR13141.1"/>
    <property type="molecule type" value="Genomic_DNA"/>
</dbReference>
<dbReference type="Gene3D" id="3.40.50.720">
    <property type="entry name" value="NAD(P)-binding Rossmann-like Domain"/>
    <property type="match status" value="1"/>
</dbReference>
<evidence type="ECO:0000256" key="10">
    <source>
        <dbReference type="ARBA" id="ARBA00073635"/>
    </source>
</evidence>
<evidence type="ECO:0000256" key="5">
    <source>
        <dbReference type="ARBA" id="ARBA00022840"/>
    </source>
</evidence>
<dbReference type="FunFam" id="3.40.50.720:FF:000033">
    <property type="entry name" value="Adenylyltransferase and sulfurtransferase MOCS3"/>
    <property type="match status" value="1"/>
</dbReference>
<dbReference type="NCBIfam" id="NF004281">
    <property type="entry name" value="PRK05690.1"/>
    <property type="match status" value="1"/>
</dbReference>
<comment type="pathway">
    <text evidence="1">Cofactor biosynthesis; molybdopterin biosynthesis.</text>
</comment>
<reference evidence="15 16" key="1">
    <citation type="journal article" date="2009" name="PLoS ONE">
        <title>The complete genome of Teredinibacter turnerae T7901: an intracellular endosymbiont of marine wood-boring bivalves (shipworms).</title>
        <authorList>
            <person name="Yang J.C."/>
            <person name="Madupu R."/>
            <person name="Durkin A.S."/>
            <person name="Ekborg N.A."/>
            <person name="Pedamallu C.S."/>
            <person name="Hostetler J.B."/>
            <person name="Radune D."/>
            <person name="Toms B.S."/>
            <person name="Henrissat B."/>
            <person name="Coutinho P.M."/>
            <person name="Schwarz S."/>
            <person name="Field L."/>
            <person name="Trindade-Silva A.E."/>
            <person name="Soares C.A.G."/>
            <person name="Elshahawi S."/>
            <person name="Hanora A."/>
            <person name="Schmidt E.W."/>
            <person name="Haygood M.G."/>
            <person name="Posfai J."/>
            <person name="Benner J."/>
            <person name="Madinger C."/>
            <person name="Nove J."/>
            <person name="Anton B."/>
            <person name="Chaudhary K."/>
            <person name="Foster J."/>
            <person name="Holman A."/>
            <person name="Kumar S."/>
            <person name="Lessard P.A."/>
            <person name="Luyten Y.A."/>
            <person name="Slatko B."/>
            <person name="Wood N."/>
            <person name="Wu B."/>
            <person name="Teplitski M."/>
            <person name="Mougous J.D."/>
            <person name="Ward N."/>
            <person name="Eisen J.A."/>
            <person name="Badger J.H."/>
            <person name="Distel D.L."/>
        </authorList>
    </citation>
    <scope>NUCLEOTIDE SEQUENCE [LARGE SCALE GENOMIC DNA]</scope>
    <source>
        <strain evidence="16">ATCC 39867 / T7901</strain>
    </source>
</reference>
<dbReference type="KEGG" id="ttu:TERTU_3842"/>
<dbReference type="SUPFAM" id="SSF69572">
    <property type="entry name" value="Activating enzymes of the ubiquitin-like proteins"/>
    <property type="match status" value="1"/>
</dbReference>
<dbReference type="STRING" id="377629.TERTU_3842"/>
<dbReference type="GO" id="GO:0004792">
    <property type="term" value="F:thiosulfate-cyanide sulfurtransferase activity"/>
    <property type="evidence" value="ECO:0007669"/>
    <property type="project" value="TreeGrafter"/>
</dbReference>
<dbReference type="InterPro" id="IPR045886">
    <property type="entry name" value="ThiF/MoeB/HesA"/>
</dbReference>
<dbReference type="GO" id="GO:0008146">
    <property type="term" value="F:sulfotransferase activity"/>
    <property type="evidence" value="ECO:0007669"/>
    <property type="project" value="TreeGrafter"/>
</dbReference>
<comment type="similarity">
    <text evidence="2">Belongs to the HesA/MoeB/ThiF family.</text>
</comment>